<dbReference type="InterPro" id="IPR001610">
    <property type="entry name" value="PAC"/>
</dbReference>
<dbReference type="InterPro" id="IPR004358">
    <property type="entry name" value="Sig_transdc_His_kin-like_C"/>
</dbReference>
<feature type="domain" description="Histidine kinase" evidence="12">
    <location>
        <begin position="652"/>
        <end position="869"/>
    </location>
</feature>
<dbReference type="InterPro" id="IPR036890">
    <property type="entry name" value="HATPase_C_sf"/>
</dbReference>
<dbReference type="PROSITE" id="PS50109">
    <property type="entry name" value="HIS_KIN"/>
    <property type="match status" value="1"/>
</dbReference>
<evidence type="ECO:0000256" key="8">
    <source>
        <dbReference type="ARBA" id="ARBA00022840"/>
    </source>
</evidence>
<dbReference type="RefSeq" id="WP_116074228.1">
    <property type="nucleotide sequence ID" value="NZ_CP187630.1"/>
</dbReference>
<dbReference type="CDD" id="cd00075">
    <property type="entry name" value="HATPase"/>
    <property type="match status" value="1"/>
</dbReference>
<comment type="subcellular location">
    <subcellularLocation>
        <location evidence="2">Cell membrane</location>
        <topology evidence="2">Multi-pass membrane protein</topology>
    </subcellularLocation>
</comment>
<dbReference type="Pfam" id="PF03707">
    <property type="entry name" value="MHYT"/>
    <property type="match status" value="3"/>
</dbReference>
<dbReference type="SUPFAM" id="SSF55785">
    <property type="entry name" value="PYP-like sensor domain (PAS domain)"/>
    <property type="match status" value="3"/>
</dbReference>
<dbReference type="GO" id="GO:0005524">
    <property type="term" value="F:ATP binding"/>
    <property type="evidence" value="ECO:0007669"/>
    <property type="project" value="UniProtKB-KW"/>
</dbReference>
<keyword evidence="9" id="KW-0902">Two-component regulatory system</keyword>
<dbReference type="InterPro" id="IPR000014">
    <property type="entry name" value="PAS"/>
</dbReference>
<dbReference type="EMBL" id="PQWM01000009">
    <property type="protein sequence ID" value="RDZ14590.1"/>
    <property type="molecule type" value="Genomic_DNA"/>
</dbReference>
<dbReference type="Pfam" id="PF13426">
    <property type="entry name" value="PAS_9"/>
    <property type="match status" value="1"/>
</dbReference>
<dbReference type="CDD" id="cd00130">
    <property type="entry name" value="PAS"/>
    <property type="match status" value="2"/>
</dbReference>
<dbReference type="PANTHER" id="PTHR43047">
    <property type="entry name" value="TWO-COMPONENT HISTIDINE PROTEIN KINASE"/>
    <property type="match status" value="1"/>
</dbReference>
<dbReference type="Gene3D" id="3.30.565.10">
    <property type="entry name" value="Histidine kinase-like ATPase, C-terminal domain"/>
    <property type="match status" value="1"/>
</dbReference>
<dbReference type="GO" id="GO:0005886">
    <property type="term" value="C:plasma membrane"/>
    <property type="evidence" value="ECO:0007669"/>
    <property type="project" value="UniProtKB-SubCell"/>
</dbReference>
<evidence type="ECO:0000256" key="5">
    <source>
        <dbReference type="ARBA" id="ARBA00022679"/>
    </source>
</evidence>
<feature type="transmembrane region" description="Helical" evidence="11">
    <location>
        <begin position="110"/>
        <end position="131"/>
    </location>
</feature>
<feature type="domain" description="Response regulatory" evidence="13">
    <location>
        <begin position="893"/>
        <end position="1010"/>
    </location>
</feature>
<dbReference type="GO" id="GO:0000155">
    <property type="term" value="F:phosphorelay sensor kinase activity"/>
    <property type="evidence" value="ECO:0007669"/>
    <property type="project" value="InterPro"/>
</dbReference>
<dbReference type="PRINTS" id="PR00344">
    <property type="entry name" value="BCTRLSENSOR"/>
</dbReference>
<dbReference type="SUPFAM" id="SSF52172">
    <property type="entry name" value="CheY-like"/>
    <property type="match status" value="1"/>
</dbReference>
<dbReference type="Gene3D" id="3.40.50.2300">
    <property type="match status" value="1"/>
</dbReference>
<keyword evidence="5" id="KW-0808">Transferase</keyword>
<dbReference type="PROSITE" id="PS50924">
    <property type="entry name" value="MHYT"/>
    <property type="match status" value="1"/>
</dbReference>
<dbReference type="InterPro" id="IPR011006">
    <property type="entry name" value="CheY-like_superfamily"/>
</dbReference>
<accession>A0A3D8X263</accession>
<dbReference type="GO" id="GO:0009927">
    <property type="term" value="F:histidine phosphotransfer kinase activity"/>
    <property type="evidence" value="ECO:0007669"/>
    <property type="project" value="TreeGrafter"/>
</dbReference>
<dbReference type="SUPFAM" id="SSF55874">
    <property type="entry name" value="ATPase domain of HSP90 chaperone/DNA topoisomerase II/histidine kinase"/>
    <property type="match status" value="1"/>
</dbReference>
<dbReference type="SMART" id="SM00388">
    <property type="entry name" value="HisKA"/>
    <property type="match status" value="1"/>
</dbReference>
<evidence type="ECO:0000256" key="4">
    <source>
        <dbReference type="ARBA" id="ARBA00022553"/>
    </source>
</evidence>
<evidence type="ECO:0000259" key="14">
    <source>
        <dbReference type="PROSITE" id="PS50112"/>
    </source>
</evidence>
<sequence length="1012" mass="114718">MKGKKMISITGHYNEFTVFLAVIVGILASYTALDIMSKMMKKQRNNYLWLTLSATSMGLGVGAMHYIAMLAYYVPVSFHFDVVLSVLALIIAISGSLGAFWTFWKWRTSVWSGLILGSSILGTHYIAMAAIETEARIHYAVLSVLLSIIIALVVAFYAMHLFFRSKSVKANPFLKLVSSILLGIGISAMHFISMYGMKLHIAHSVARKWGQWLPYQAPFSNIIASITITLLIVFLLVAAFKRQEEVRESQLKEEYYQSLFNYNPNIVCAVDLYGNIQTINPKGTEVTGYTLHQMEKISFPYMFREAEKAEEYMWKSLSGDSVYYEATLIRKDNQPVYVEVTQMPIIVHGQIKGSYVIAKDVTDRKKAQQQLLDLQKDLKRTLSQQDGAIFKFVKSDKGYIHTMGEGKMIREMGYEEIDVVGKTLEEFLPESYAKENKRYYEKAWAGEKVSYEVLLNDFAYYTKLTPHIYKGEVKEVIGSVVDITDLHEAREKLAKSESMYRSVLSTMSEGVVFHDLEGNLIAANTYAAKILNVPYDEILLVNPFGLDWEIIHPDGTPFALEDIPSVRCLHIKEPVRNTVMGIYLNEKKLTWLSVNAEPLQESKYYKGVVVTFYDITKQQEQELDLLHSNQQMIIAKEEAEKANQAKSEFLSKVSHELRTPLNSILGYAQILEEQGEKDLTEKQLNRIRKILKAGNHLLYLINETLDLSKIESGHLAINLEPVSVKEAIEEAIKIMKPLAKDKHSILYTRFHASQEVFVEVDELRFRQILLNLLTNAIKYSPAYRDITIYTEITQHHVTILIEDKGFGIPASELNRIFEPFYRVNRLEKDGTGIGLALVKQLVVLMNGTCGVRSEEGKGSTFWVRFPLVHPPVSKRLSSGGEAESFLGFSMPISIVYIEDNDTNIELMQSILSPYKNVKLLVAKTGENGIGLIRSISPDMILIDIDLPDMNGFEVCTQLQLEKELKHIPRVALSASAMQSDIDQAFLVGFSEYVTKPIHIATFLNVLKRLTKD</sequence>
<feature type="transmembrane region" description="Helical" evidence="11">
    <location>
        <begin position="80"/>
        <end position="103"/>
    </location>
</feature>
<dbReference type="Pfam" id="PF00072">
    <property type="entry name" value="Response_reg"/>
    <property type="match status" value="1"/>
</dbReference>
<feature type="modified residue" description="4-aspartylphosphate" evidence="10">
    <location>
        <position position="943"/>
    </location>
</feature>
<evidence type="ECO:0000256" key="2">
    <source>
        <dbReference type="ARBA" id="ARBA00004651"/>
    </source>
</evidence>
<evidence type="ECO:0000259" key="16">
    <source>
        <dbReference type="PROSITE" id="PS50924"/>
    </source>
</evidence>
<feature type="transmembrane region" description="Helical" evidence="11">
    <location>
        <begin position="16"/>
        <end position="35"/>
    </location>
</feature>
<dbReference type="PROSITE" id="PS50113">
    <property type="entry name" value="PAC"/>
    <property type="match status" value="1"/>
</dbReference>
<evidence type="ECO:0000259" key="12">
    <source>
        <dbReference type="PROSITE" id="PS50109"/>
    </source>
</evidence>
<feature type="domain" description="PAC" evidence="15">
    <location>
        <begin position="322"/>
        <end position="373"/>
    </location>
</feature>
<dbReference type="NCBIfam" id="TIGR00229">
    <property type="entry name" value="sensory_box"/>
    <property type="match status" value="2"/>
</dbReference>
<evidence type="ECO:0000313" key="17">
    <source>
        <dbReference type="EMBL" id="RDZ14590.1"/>
    </source>
</evidence>
<feature type="transmembrane region" description="Helical" evidence="11">
    <location>
        <begin position="137"/>
        <end position="161"/>
    </location>
</feature>
<dbReference type="InterPro" id="IPR000700">
    <property type="entry name" value="PAS-assoc_C"/>
</dbReference>
<dbReference type="InterPro" id="IPR003594">
    <property type="entry name" value="HATPase_dom"/>
</dbReference>
<dbReference type="PROSITE" id="PS50110">
    <property type="entry name" value="RESPONSE_REGULATORY"/>
    <property type="match status" value="1"/>
</dbReference>
<name>A0A3D8X263_PRIMG</name>
<evidence type="ECO:0000256" key="10">
    <source>
        <dbReference type="PROSITE-ProRule" id="PRU00169"/>
    </source>
</evidence>
<dbReference type="InterPro" id="IPR003661">
    <property type="entry name" value="HisK_dim/P_dom"/>
</dbReference>
<proteinExistence type="predicted"/>
<dbReference type="SMART" id="SM00091">
    <property type="entry name" value="PAS"/>
    <property type="match status" value="2"/>
</dbReference>
<evidence type="ECO:0000256" key="3">
    <source>
        <dbReference type="ARBA" id="ARBA00012438"/>
    </source>
</evidence>
<evidence type="ECO:0000256" key="6">
    <source>
        <dbReference type="ARBA" id="ARBA00022741"/>
    </source>
</evidence>
<dbReference type="SUPFAM" id="SSF47384">
    <property type="entry name" value="Homodimeric domain of signal transducing histidine kinase"/>
    <property type="match status" value="1"/>
</dbReference>
<comment type="catalytic activity">
    <reaction evidence="1">
        <text>ATP + protein L-histidine = ADP + protein N-phospho-L-histidine.</text>
        <dbReference type="EC" id="2.7.13.3"/>
    </reaction>
</comment>
<dbReference type="Pfam" id="PF00512">
    <property type="entry name" value="HisKA"/>
    <property type="match status" value="1"/>
</dbReference>
<dbReference type="SMART" id="SM00086">
    <property type="entry name" value="PAC"/>
    <property type="match status" value="2"/>
</dbReference>
<dbReference type="InterPro" id="IPR005467">
    <property type="entry name" value="His_kinase_dom"/>
</dbReference>
<dbReference type="PROSITE" id="PS50112">
    <property type="entry name" value="PAS"/>
    <property type="match status" value="1"/>
</dbReference>
<keyword evidence="11" id="KW-0472">Membrane</keyword>
<dbReference type="PANTHER" id="PTHR43047:SF72">
    <property type="entry name" value="OSMOSENSING HISTIDINE PROTEIN KINASE SLN1"/>
    <property type="match status" value="1"/>
</dbReference>
<feature type="domain" description="MHYT" evidence="16">
    <location>
        <begin position="13"/>
        <end position="200"/>
    </location>
</feature>
<evidence type="ECO:0000259" key="15">
    <source>
        <dbReference type="PROSITE" id="PS50113"/>
    </source>
</evidence>
<dbReference type="SMART" id="SM00387">
    <property type="entry name" value="HATPase_c"/>
    <property type="match status" value="1"/>
</dbReference>
<comment type="caution">
    <text evidence="17">The sequence shown here is derived from an EMBL/GenBank/DDBJ whole genome shotgun (WGS) entry which is preliminary data.</text>
</comment>
<evidence type="ECO:0000259" key="13">
    <source>
        <dbReference type="PROSITE" id="PS50110"/>
    </source>
</evidence>
<dbReference type="InterPro" id="IPR035965">
    <property type="entry name" value="PAS-like_dom_sf"/>
</dbReference>
<keyword evidence="6" id="KW-0547">Nucleotide-binding</keyword>
<dbReference type="InterPro" id="IPR036097">
    <property type="entry name" value="HisK_dim/P_sf"/>
</dbReference>
<organism evidence="17 18">
    <name type="scientific">Priestia megaterium</name>
    <name type="common">Bacillus megaterium</name>
    <dbReference type="NCBI Taxonomy" id="1404"/>
    <lineage>
        <taxon>Bacteria</taxon>
        <taxon>Bacillati</taxon>
        <taxon>Bacillota</taxon>
        <taxon>Bacilli</taxon>
        <taxon>Bacillales</taxon>
        <taxon>Bacillaceae</taxon>
        <taxon>Priestia</taxon>
    </lineage>
</organism>
<evidence type="ECO:0000256" key="9">
    <source>
        <dbReference type="ARBA" id="ARBA00023012"/>
    </source>
</evidence>
<dbReference type="FunFam" id="3.30.565.10:FF:000006">
    <property type="entry name" value="Sensor histidine kinase WalK"/>
    <property type="match status" value="1"/>
</dbReference>
<keyword evidence="4 10" id="KW-0597">Phosphoprotein</keyword>
<dbReference type="Gene3D" id="3.30.450.20">
    <property type="entry name" value="PAS domain"/>
    <property type="match status" value="3"/>
</dbReference>
<keyword evidence="8" id="KW-0067">ATP-binding</keyword>
<dbReference type="Pfam" id="PF13188">
    <property type="entry name" value="PAS_8"/>
    <property type="match status" value="1"/>
</dbReference>
<dbReference type="InterPro" id="IPR005330">
    <property type="entry name" value="MHYT_dom"/>
</dbReference>
<dbReference type="CDD" id="cd00082">
    <property type="entry name" value="HisKA"/>
    <property type="match status" value="1"/>
</dbReference>
<feature type="transmembrane region" description="Helical" evidence="11">
    <location>
        <begin position="47"/>
        <end position="74"/>
    </location>
</feature>
<dbReference type="Proteomes" id="UP000256519">
    <property type="component" value="Unassembled WGS sequence"/>
</dbReference>
<feature type="domain" description="PAS" evidence="14">
    <location>
        <begin position="496"/>
        <end position="554"/>
    </location>
</feature>
<dbReference type="Gene3D" id="1.10.287.130">
    <property type="match status" value="1"/>
</dbReference>
<feature type="transmembrane region" description="Helical" evidence="11">
    <location>
        <begin position="217"/>
        <end position="240"/>
    </location>
</feature>
<feature type="transmembrane region" description="Helical" evidence="11">
    <location>
        <begin position="173"/>
        <end position="197"/>
    </location>
</feature>
<dbReference type="AlphaFoldDB" id="A0A3D8X263"/>
<evidence type="ECO:0000256" key="7">
    <source>
        <dbReference type="ARBA" id="ARBA00022777"/>
    </source>
</evidence>
<evidence type="ECO:0000256" key="1">
    <source>
        <dbReference type="ARBA" id="ARBA00000085"/>
    </source>
</evidence>
<evidence type="ECO:0000256" key="11">
    <source>
        <dbReference type="PROSITE-ProRule" id="PRU00244"/>
    </source>
</evidence>
<dbReference type="InterPro" id="IPR001789">
    <property type="entry name" value="Sig_transdc_resp-reg_receiver"/>
</dbReference>
<dbReference type="Pfam" id="PF02518">
    <property type="entry name" value="HATPase_c"/>
    <property type="match status" value="1"/>
</dbReference>
<evidence type="ECO:0000313" key="18">
    <source>
        <dbReference type="Proteomes" id="UP000256519"/>
    </source>
</evidence>
<gene>
    <name evidence="17" type="ORF">C3744_11880</name>
</gene>
<keyword evidence="11" id="KW-0812">Transmembrane</keyword>
<reference evidence="17 18" key="1">
    <citation type="journal article" date="2018" name="Appl. Environ. Microbiol.">
        <title>Antimicrobial susceptibility testing and tentative epidemiological cut-off values of five Bacillus species relevant for use as animal feed additives or for plant protection.</title>
        <authorList>
            <person name="Agerso Y."/>
            <person name="Stuer-Lauridsen B."/>
            <person name="Bjerre K."/>
            <person name="Jensen M.G."/>
            <person name="Johansen E."/>
            <person name="Bennedsen M."/>
            <person name="Brockmann E."/>
            <person name="Nielsen B."/>
        </authorList>
    </citation>
    <scope>NUCLEOTIDE SEQUENCE [LARGE SCALE GENOMIC DNA]</scope>
    <source>
        <strain evidence="17 18">CHCC20162</strain>
    </source>
</reference>
<keyword evidence="7 17" id="KW-0418">Kinase</keyword>
<dbReference type="SMART" id="SM00448">
    <property type="entry name" value="REC"/>
    <property type="match status" value="1"/>
</dbReference>
<dbReference type="EC" id="2.7.13.3" evidence="3"/>
<protein>
    <recommendedName>
        <fullName evidence="3">histidine kinase</fullName>
        <ecNumber evidence="3">2.7.13.3</ecNumber>
    </recommendedName>
</protein>
<keyword evidence="11" id="KW-1133">Transmembrane helix</keyword>